<dbReference type="InParanoid" id="E4ZQI9"/>
<evidence type="ECO:0000313" key="2">
    <source>
        <dbReference type="EMBL" id="CBX93994.1"/>
    </source>
</evidence>
<proteinExistence type="predicted"/>
<dbReference type="PANTHER" id="PTHR32251">
    <property type="entry name" value="3-OXO-5-ALPHA-STEROID 4-DEHYDROGENASE"/>
    <property type="match status" value="1"/>
</dbReference>
<dbReference type="EMBL" id="FP929116">
    <property type="protein sequence ID" value="CBX93994.1"/>
    <property type="molecule type" value="Genomic_DNA"/>
</dbReference>
<evidence type="ECO:0000313" key="3">
    <source>
        <dbReference type="Proteomes" id="UP000002668"/>
    </source>
</evidence>
<evidence type="ECO:0008006" key="4">
    <source>
        <dbReference type="Google" id="ProtNLM"/>
    </source>
</evidence>
<dbReference type="PANTHER" id="PTHR32251:SF15">
    <property type="entry name" value="3-OXO-5-ALPHA-STEROID 4-DEHYDROGENASE (DUF1295)"/>
    <property type="match status" value="1"/>
</dbReference>
<dbReference type="InterPro" id="IPR010721">
    <property type="entry name" value="UstE-like"/>
</dbReference>
<feature type="region of interest" description="Disordered" evidence="1">
    <location>
        <begin position="43"/>
        <end position="69"/>
    </location>
</feature>
<dbReference type="Gene3D" id="1.20.120.1630">
    <property type="match status" value="1"/>
</dbReference>
<dbReference type="HOGENOM" id="CLU_043418_2_0_1"/>
<dbReference type="OMA" id="LNAWWSA"/>
<dbReference type="Pfam" id="PF06966">
    <property type="entry name" value="DUF1295"/>
    <property type="match status" value="1"/>
</dbReference>
<dbReference type="Proteomes" id="UP000002668">
    <property type="component" value="Genome"/>
</dbReference>
<feature type="compositionally biased region" description="Low complexity" evidence="1">
    <location>
        <begin position="56"/>
        <end position="66"/>
    </location>
</feature>
<dbReference type="GO" id="GO:0016020">
    <property type="term" value="C:membrane"/>
    <property type="evidence" value="ECO:0007669"/>
    <property type="project" value="TreeGrafter"/>
</dbReference>
<organism evidence="3">
    <name type="scientific">Leptosphaeria maculans (strain JN3 / isolate v23.1.3 / race Av1-4-5-6-7-8)</name>
    <name type="common">Blackleg fungus</name>
    <name type="synonym">Phoma lingam</name>
    <dbReference type="NCBI Taxonomy" id="985895"/>
    <lineage>
        <taxon>Eukaryota</taxon>
        <taxon>Fungi</taxon>
        <taxon>Dikarya</taxon>
        <taxon>Ascomycota</taxon>
        <taxon>Pezizomycotina</taxon>
        <taxon>Dothideomycetes</taxon>
        <taxon>Pleosporomycetidae</taxon>
        <taxon>Pleosporales</taxon>
        <taxon>Pleosporineae</taxon>
        <taxon>Leptosphaeriaceae</taxon>
        <taxon>Plenodomus</taxon>
        <taxon>Plenodomus lingam/Leptosphaeria maculans species complex</taxon>
    </lineage>
</organism>
<dbReference type="AlphaFoldDB" id="E4ZQI9"/>
<reference evidence="3" key="1">
    <citation type="journal article" date="2011" name="Nat. Commun.">
        <title>Effector diversification within compartments of the Leptosphaeria maculans genome affected by Repeat-Induced Point mutations.</title>
        <authorList>
            <person name="Rouxel T."/>
            <person name="Grandaubert J."/>
            <person name="Hane J.K."/>
            <person name="Hoede C."/>
            <person name="van de Wouw A.P."/>
            <person name="Couloux A."/>
            <person name="Dominguez V."/>
            <person name="Anthouard V."/>
            <person name="Bally P."/>
            <person name="Bourras S."/>
            <person name="Cozijnsen A.J."/>
            <person name="Ciuffetti L.M."/>
            <person name="Degrave A."/>
            <person name="Dilmaghani A."/>
            <person name="Duret L."/>
            <person name="Fudal I."/>
            <person name="Goodwin S.B."/>
            <person name="Gout L."/>
            <person name="Glaser N."/>
            <person name="Linglin J."/>
            <person name="Kema G.H.J."/>
            <person name="Lapalu N."/>
            <person name="Lawrence C.B."/>
            <person name="May K."/>
            <person name="Meyer M."/>
            <person name="Ollivier B."/>
            <person name="Poulain J."/>
            <person name="Schoch C.L."/>
            <person name="Simon A."/>
            <person name="Spatafora J.W."/>
            <person name="Stachowiak A."/>
            <person name="Turgeon B.G."/>
            <person name="Tyler B.M."/>
            <person name="Vincent D."/>
            <person name="Weissenbach J."/>
            <person name="Amselem J."/>
            <person name="Quesneville H."/>
            <person name="Oliver R.P."/>
            <person name="Wincker P."/>
            <person name="Balesdent M.-H."/>
            <person name="Howlett B.J."/>
        </authorList>
    </citation>
    <scope>NUCLEOTIDE SEQUENCE [LARGE SCALE GENOMIC DNA]</scope>
    <source>
        <strain evidence="3">JN3 / isolate v23.1.3 / race Av1-4-5-6-7-8</strain>
    </source>
</reference>
<gene>
    <name evidence="2" type="ORF">LEMA_P036680.1</name>
</gene>
<name>E4ZQI9_LEPMJ</name>
<dbReference type="OrthoDB" id="67965at2759"/>
<evidence type="ECO:0000256" key="1">
    <source>
        <dbReference type="SAM" id="MobiDB-lite"/>
    </source>
</evidence>
<sequence length="397" mass="44190">MPPPLSSMYRYHMWHTAGKLQLASASPFHPSIQVIMSWFSKPVSEPKPASPPPDPSSGSGSSSAASHVGTALVDRTHSKTHVHSVSLFDVGILKDTLVPSVALHSGLAAIAYGAGRYTQRVDAKDWLWSSGQVANAWWSAVGRRIAGGYTVSQAFSRLSWHERVILTGVTLWGGRLFYRVARRSIQRGKDDPRYDELKKEENFWNNALFKVFIPEALFQVLISLPFTAPFRHEGAVLMGYQPLIQMLAVGLFSSGLALESIADSQLDQYKAEGGKGILREGVWSLVRHPNYLGDSLVHISFIIMLYGSDMLAPIELLGPIANYYFLRLYGGDNEKEQSQERRYSASQPEKLAELEKFRADKNAFWPSANELKNKWLWTVLGIGGLGVAVEQTLRMMH</sequence>
<keyword evidence="3" id="KW-1185">Reference proteome</keyword>
<protein>
    <recommendedName>
        <fullName evidence="4">DUF1295 domain protein</fullName>
    </recommendedName>
</protein>
<dbReference type="eggNOG" id="ENOG502SBQC">
    <property type="taxonomic scope" value="Eukaryota"/>
</dbReference>
<accession>E4ZQI9</accession>
<dbReference type="VEuPathDB" id="FungiDB:LEMA_P036680.1"/>